<feature type="transmembrane region" description="Helical" evidence="12">
    <location>
        <begin position="103"/>
        <end position="127"/>
    </location>
</feature>
<organism evidence="13 14">
    <name type="scientific">Maricaulis virginensis</name>
    <dbReference type="NCBI Taxonomy" id="144022"/>
    <lineage>
        <taxon>Bacteria</taxon>
        <taxon>Pseudomonadati</taxon>
        <taxon>Pseudomonadota</taxon>
        <taxon>Alphaproteobacteria</taxon>
        <taxon>Maricaulales</taxon>
        <taxon>Maricaulaceae</taxon>
        <taxon>Maricaulis</taxon>
    </lineage>
</organism>
<keyword evidence="9 12" id="KW-0407">Ion channel</keyword>
<dbReference type="GO" id="GO:0062054">
    <property type="term" value="F:fluoride channel activity"/>
    <property type="evidence" value="ECO:0007669"/>
    <property type="project" value="UniProtKB-UniRule"/>
</dbReference>
<comment type="caution">
    <text evidence="13">The sequence shown here is derived from an EMBL/GenBank/DDBJ whole genome shotgun (WGS) entry which is preliminary data.</text>
</comment>
<comment type="catalytic activity">
    <reaction evidence="11">
        <text>fluoride(in) = fluoride(out)</text>
        <dbReference type="Rhea" id="RHEA:76159"/>
        <dbReference type="ChEBI" id="CHEBI:17051"/>
    </reaction>
    <physiologicalReaction direction="left-to-right" evidence="11">
        <dbReference type="Rhea" id="RHEA:76160"/>
    </physiologicalReaction>
</comment>
<keyword evidence="12" id="KW-0813">Transport</keyword>
<sequence>MNHLLLIAAGGAGGAVSRHLVGQAALRWLGPQMPLGLPWGTLAVNVVGGLAMGLLVGWLALAGRGEADQYIRLAGAVGFLGGFTTFSAYSLELATMVERKAYALAFGYAAGSVVLALGAVFAGLIIMRKVLT</sequence>
<evidence type="ECO:0000256" key="9">
    <source>
        <dbReference type="ARBA" id="ARBA00023303"/>
    </source>
</evidence>
<reference evidence="13" key="2">
    <citation type="submission" date="2023-01" db="EMBL/GenBank/DDBJ databases">
        <authorList>
            <person name="Sun Q."/>
            <person name="Evtushenko L."/>
        </authorList>
    </citation>
    <scope>NUCLEOTIDE SEQUENCE</scope>
    <source>
        <strain evidence="13">VKM B-1513</strain>
    </source>
</reference>
<gene>
    <name evidence="12 13" type="primary">crcB</name>
    <name evidence="12" type="synonym">fluC</name>
    <name evidence="13" type="ORF">GCM10017621_04520</name>
</gene>
<dbReference type="Proteomes" id="UP001143486">
    <property type="component" value="Unassembled WGS sequence"/>
</dbReference>
<accession>A0A9W6IK28</accession>
<keyword evidence="3" id="KW-0997">Cell inner membrane</keyword>
<evidence type="ECO:0000256" key="7">
    <source>
        <dbReference type="ARBA" id="ARBA00023065"/>
    </source>
</evidence>
<evidence type="ECO:0000256" key="6">
    <source>
        <dbReference type="ARBA" id="ARBA00023053"/>
    </source>
</evidence>
<keyword evidence="5 12" id="KW-1133">Transmembrane helix</keyword>
<evidence type="ECO:0000256" key="12">
    <source>
        <dbReference type="HAMAP-Rule" id="MF_00454"/>
    </source>
</evidence>
<keyword evidence="2 12" id="KW-1003">Cell membrane</keyword>
<keyword evidence="8 12" id="KW-0472">Membrane</keyword>
<keyword evidence="12" id="KW-0479">Metal-binding</keyword>
<protein>
    <recommendedName>
        <fullName evidence="12">Fluoride-specific ion channel FluC</fullName>
    </recommendedName>
</protein>
<feature type="binding site" evidence="12">
    <location>
        <position position="84"/>
    </location>
    <ligand>
        <name>Na(+)</name>
        <dbReference type="ChEBI" id="CHEBI:29101"/>
        <note>structural</note>
    </ligand>
</feature>
<dbReference type="GO" id="GO:0005886">
    <property type="term" value="C:plasma membrane"/>
    <property type="evidence" value="ECO:0007669"/>
    <property type="project" value="UniProtKB-SubCell"/>
</dbReference>
<dbReference type="EMBL" id="BSFE01000001">
    <property type="protein sequence ID" value="GLK50944.1"/>
    <property type="molecule type" value="Genomic_DNA"/>
</dbReference>
<evidence type="ECO:0000313" key="14">
    <source>
        <dbReference type="Proteomes" id="UP001143486"/>
    </source>
</evidence>
<keyword evidence="4 12" id="KW-0812">Transmembrane</keyword>
<keyword evidence="7 12" id="KW-0406">Ion transport</keyword>
<keyword evidence="14" id="KW-1185">Reference proteome</keyword>
<evidence type="ECO:0000313" key="13">
    <source>
        <dbReference type="EMBL" id="GLK50944.1"/>
    </source>
</evidence>
<evidence type="ECO:0000256" key="8">
    <source>
        <dbReference type="ARBA" id="ARBA00023136"/>
    </source>
</evidence>
<comment type="function">
    <text evidence="12">Fluoride-specific ion channel. Important for reducing fluoride concentration in the cell, thus reducing its toxicity.</text>
</comment>
<evidence type="ECO:0000256" key="11">
    <source>
        <dbReference type="ARBA" id="ARBA00035585"/>
    </source>
</evidence>
<reference evidence="13" key="1">
    <citation type="journal article" date="2014" name="Int. J. Syst. Evol. Microbiol.">
        <title>Complete genome sequence of Corynebacterium casei LMG S-19264T (=DSM 44701T), isolated from a smear-ripened cheese.</title>
        <authorList>
            <consortium name="US DOE Joint Genome Institute (JGI-PGF)"/>
            <person name="Walter F."/>
            <person name="Albersmeier A."/>
            <person name="Kalinowski J."/>
            <person name="Ruckert C."/>
        </authorList>
    </citation>
    <scope>NUCLEOTIDE SEQUENCE</scope>
    <source>
        <strain evidence="13">VKM B-1513</strain>
    </source>
</reference>
<evidence type="ECO:0000256" key="5">
    <source>
        <dbReference type="ARBA" id="ARBA00022989"/>
    </source>
</evidence>
<dbReference type="Pfam" id="PF02537">
    <property type="entry name" value="CRCB"/>
    <property type="match status" value="1"/>
</dbReference>
<keyword evidence="6 12" id="KW-0915">Sodium</keyword>
<feature type="transmembrane region" description="Helical" evidence="12">
    <location>
        <begin position="41"/>
        <end position="61"/>
    </location>
</feature>
<dbReference type="HAMAP" id="MF_00454">
    <property type="entry name" value="FluC"/>
    <property type="match status" value="1"/>
</dbReference>
<dbReference type="PANTHER" id="PTHR28259:SF1">
    <property type="entry name" value="FLUORIDE EXPORT PROTEIN 1-RELATED"/>
    <property type="match status" value="1"/>
</dbReference>
<evidence type="ECO:0000256" key="10">
    <source>
        <dbReference type="ARBA" id="ARBA00035120"/>
    </source>
</evidence>
<evidence type="ECO:0000256" key="4">
    <source>
        <dbReference type="ARBA" id="ARBA00022692"/>
    </source>
</evidence>
<name>A0A9W6IK28_9PROT</name>
<comment type="similarity">
    <text evidence="10 12">Belongs to the fluoride channel Fluc/FEX (TC 1.A.43) family.</text>
</comment>
<dbReference type="GO" id="GO:0140114">
    <property type="term" value="P:cellular detoxification of fluoride"/>
    <property type="evidence" value="ECO:0007669"/>
    <property type="project" value="UniProtKB-UniRule"/>
</dbReference>
<dbReference type="InterPro" id="IPR003691">
    <property type="entry name" value="FluC"/>
</dbReference>
<dbReference type="NCBIfam" id="NF010791">
    <property type="entry name" value="PRK14195.1"/>
    <property type="match status" value="1"/>
</dbReference>
<comment type="subcellular location">
    <subcellularLocation>
        <location evidence="1 12">Cell membrane</location>
        <topology evidence="1 12">Multi-pass membrane protein</topology>
    </subcellularLocation>
</comment>
<dbReference type="PANTHER" id="PTHR28259">
    <property type="entry name" value="FLUORIDE EXPORT PROTEIN 1-RELATED"/>
    <property type="match status" value="1"/>
</dbReference>
<proteinExistence type="inferred from homology"/>
<evidence type="ECO:0000256" key="3">
    <source>
        <dbReference type="ARBA" id="ARBA00022519"/>
    </source>
</evidence>
<comment type="activity regulation">
    <text evidence="12">Na(+) is not transported, but it plays an essential structural role and its presence is essential for fluoride channel function.</text>
</comment>
<dbReference type="RefSeq" id="WP_271185336.1">
    <property type="nucleotide sequence ID" value="NZ_BSFE01000001.1"/>
</dbReference>
<feature type="transmembrane region" description="Helical" evidence="12">
    <location>
        <begin position="73"/>
        <end position="91"/>
    </location>
</feature>
<feature type="binding site" evidence="12">
    <location>
        <position position="81"/>
    </location>
    <ligand>
        <name>Na(+)</name>
        <dbReference type="ChEBI" id="CHEBI:29101"/>
        <note>structural</note>
    </ligand>
</feature>
<dbReference type="GO" id="GO:0046872">
    <property type="term" value="F:metal ion binding"/>
    <property type="evidence" value="ECO:0007669"/>
    <property type="project" value="UniProtKB-KW"/>
</dbReference>
<evidence type="ECO:0000256" key="2">
    <source>
        <dbReference type="ARBA" id="ARBA00022475"/>
    </source>
</evidence>
<dbReference type="AlphaFoldDB" id="A0A9W6IK28"/>
<evidence type="ECO:0000256" key="1">
    <source>
        <dbReference type="ARBA" id="ARBA00004651"/>
    </source>
</evidence>